<evidence type="ECO:0000259" key="6">
    <source>
        <dbReference type="PROSITE" id="PS50885"/>
    </source>
</evidence>
<dbReference type="Pfam" id="PF00015">
    <property type="entry name" value="MCPsignal"/>
    <property type="match status" value="1"/>
</dbReference>
<dbReference type="InterPro" id="IPR004090">
    <property type="entry name" value="Chemotax_Me-accpt_rcpt"/>
</dbReference>
<dbReference type="RefSeq" id="WP_288185160.1">
    <property type="nucleotide sequence ID" value="NZ_LT608335.1"/>
</dbReference>
<reference evidence="7" key="1">
    <citation type="submission" date="2016-08" db="EMBL/GenBank/DDBJ databases">
        <authorList>
            <person name="Seilhamer J.J."/>
        </authorList>
    </citation>
    <scope>NUCLEOTIDE SEQUENCE</scope>
    <source>
        <strain evidence="7">86</strain>
    </source>
</reference>
<dbReference type="GO" id="GO:0006935">
    <property type="term" value="P:chemotaxis"/>
    <property type="evidence" value="ECO:0007669"/>
    <property type="project" value="InterPro"/>
</dbReference>
<keyword evidence="1 3" id="KW-0807">Transducer</keyword>
<evidence type="ECO:0000313" key="7">
    <source>
        <dbReference type="EMBL" id="SCM82494.1"/>
    </source>
</evidence>
<comment type="similarity">
    <text evidence="2">Belongs to the methyl-accepting chemotaxis (MCP) protein family.</text>
</comment>
<evidence type="ECO:0000256" key="4">
    <source>
        <dbReference type="SAM" id="Phobius"/>
    </source>
</evidence>
<dbReference type="InterPro" id="IPR003660">
    <property type="entry name" value="HAMP_dom"/>
</dbReference>
<evidence type="ECO:0000256" key="1">
    <source>
        <dbReference type="ARBA" id="ARBA00023224"/>
    </source>
</evidence>
<proteinExistence type="inferred from homology"/>
<keyword evidence="4" id="KW-0812">Transmembrane</keyword>
<feature type="domain" description="HAMP" evidence="6">
    <location>
        <begin position="213"/>
        <end position="268"/>
    </location>
</feature>
<keyword evidence="4" id="KW-1133">Transmembrane helix</keyword>
<dbReference type="InterPro" id="IPR004089">
    <property type="entry name" value="MCPsignal_dom"/>
</dbReference>
<feature type="transmembrane region" description="Helical" evidence="4">
    <location>
        <begin position="190"/>
        <end position="212"/>
    </location>
</feature>
<dbReference type="EMBL" id="FMJE01000005">
    <property type="protein sequence ID" value="SCM82494.1"/>
    <property type="molecule type" value="Genomic_DNA"/>
</dbReference>
<evidence type="ECO:0000256" key="2">
    <source>
        <dbReference type="ARBA" id="ARBA00029447"/>
    </source>
</evidence>
<sequence>MNLLSNMKVSTKLLLLLVIAMVSLCAVGATGYYYLLQSHEGMTEMYTDRVLPIQWLEENRAYNRAIEANIFHLMMSVDGNESMNLVKNIEERIKAFDDNLALYAKTDLTSYEEDTLKQLQANLPKYRDSLKTVIQLVAQNKQAEAYVFYNQSVRSAEAACNQNLIELASYNTKIAGELAQETEKAFREAIMIFIAIIITGIILVTLLGWTIVRGITGTLKNAIAHIGLLAKGDFSLDVPAAFLQSKDEFGTFAKAFDAMQTNMRVLIRQLRQTSEQLAASAEEMTASAEQSAQAANQVAATITAVAQGADGQLTSINHAASSVEQISKNIQQIVANNTEVENTSVKTAEAAEEGIKAIDTAIDQMEHIEETVTHSANVVTKLGERSKEIGQIVDTISGIAGQTNLLALNAAIEAARAGEQGRGFTVVAEEVRKLAEQSQEAAKRIAGLIQEIQTDTDQAVLSMSEGTREVKLGTKVVNTAGQSFNQIATLVGELSAQRQEISASIQQVGIGSQQIVSAMKDIDDVSRNMAGQTQTVSAATEEQSASTEEIAASSQNLAKMAEELQTAIYKFKI</sequence>
<evidence type="ECO:0000259" key="5">
    <source>
        <dbReference type="PROSITE" id="PS50111"/>
    </source>
</evidence>
<accession>A0A212LY14</accession>
<dbReference type="GO" id="GO:0007165">
    <property type="term" value="P:signal transduction"/>
    <property type="evidence" value="ECO:0007669"/>
    <property type="project" value="UniProtKB-KW"/>
</dbReference>
<keyword evidence="4" id="KW-0472">Membrane</keyword>
<dbReference type="PROSITE" id="PS50885">
    <property type="entry name" value="HAMP"/>
    <property type="match status" value="1"/>
</dbReference>
<gene>
    <name evidence="7" type="ORF">KL86SPO_50265</name>
</gene>
<feature type="domain" description="Methyl-accepting transducer" evidence="5">
    <location>
        <begin position="287"/>
        <end position="523"/>
    </location>
</feature>
<dbReference type="Pfam" id="PF12729">
    <property type="entry name" value="4HB_MCP_1"/>
    <property type="match status" value="1"/>
</dbReference>
<dbReference type="AlphaFoldDB" id="A0A212LY14"/>
<dbReference type="PANTHER" id="PTHR32089:SF112">
    <property type="entry name" value="LYSOZYME-LIKE PROTEIN-RELATED"/>
    <property type="match status" value="1"/>
</dbReference>
<dbReference type="GO" id="GO:0004888">
    <property type="term" value="F:transmembrane signaling receptor activity"/>
    <property type="evidence" value="ECO:0007669"/>
    <property type="project" value="InterPro"/>
</dbReference>
<dbReference type="Gene3D" id="1.10.287.950">
    <property type="entry name" value="Methyl-accepting chemotaxis protein"/>
    <property type="match status" value="1"/>
</dbReference>
<dbReference type="SMART" id="SM00304">
    <property type="entry name" value="HAMP"/>
    <property type="match status" value="2"/>
</dbReference>
<protein>
    <submittedName>
        <fullName evidence="7">Chemotaxis sensory transducer</fullName>
    </submittedName>
</protein>
<dbReference type="PANTHER" id="PTHR32089">
    <property type="entry name" value="METHYL-ACCEPTING CHEMOTAXIS PROTEIN MCPB"/>
    <property type="match status" value="1"/>
</dbReference>
<dbReference type="PRINTS" id="PR00260">
    <property type="entry name" value="CHEMTRNSDUCR"/>
</dbReference>
<evidence type="ECO:0000256" key="3">
    <source>
        <dbReference type="PROSITE-ProRule" id="PRU00284"/>
    </source>
</evidence>
<dbReference type="SUPFAM" id="SSF58104">
    <property type="entry name" value="Methyl-accepting chemotaxis protein (MCP) signaling domain"/>
    <property type="match status" value="2"/>
</dbReference>
<feature type="transmembrane region" description="Helical" evidence="4">
    <location>
        <begin position="13"/>
        <end position="35"/>
    </location>
</feature>
<name>A0A212LY14_9FIRM</name>
<dbReference type="PROSITE" id="PS50111">
    <property type="entry name" value="CHEMOTAXIS_TRANSDUC_2"/>
    <property type="match status" value="1"/>
</dbReference>
<dbReference type="CDD" id="cd11386">
    <property type="entry name" value="MCP_signal"/>
    <property type="match status" value="1"/>
</dbReference>
<dbReference type="SMART" id="SM00283">
    <property type="entry name" value="MA"/>
    <property type="match status" value="1"/>
</dbReference>
<dbReference type="InterPro" id="IPR024478">
    <property type="entry name" value="HlyB_4HB_MCP"/>
</dbReference>
<dbReference type="CDD" id="cd06225">
    <property type="entry name" value="HAMP"/>
    <property type="match status" value="1"/>
</dbReference>
<organism evidence="7">
    <name type="scientific">uncultured Sporomusa sp</name>
    <dbReference type="NCBI Taxonomy" id="307249"/>
    <lineage>
        <taxon>Bacteria</taxon>
        <taxon>Bacillati</taxon>
        <taxon>Bacillota</taxon>
        <taxon>Negativicutes</taxon>
        <taxon>Selenomonadales</taxon>
        <taxon>Sporomusaceae</taxon>
        <taxon>Sporomusa</taxon>
        <taxon>environmental samples</taxon>
    </lineage>
</organism>
<dbReference type="GO" id="GO:0016020">
    <property type="term" value="C:membrane"/>
    <property type="evidence" value="ECO:0007669"/>
    <property type="project" value="InterPro"/>
</dbReference>